<feature type="domain" description="DUF4349" evidence="4">
    <location>
        <begin position="89"/>
        <end position="299"/>
    </location>
</feature>
<dbReference type="Pfam" id="PF14257">
    <property type="entry name" value="DUF4349"/>
    <property type="match status" value="1"/>
</dbReference>
<feature type="transmembrane region" description="Helical" evidence="3">
    <location>
        <begin position="279"/>
        <end position="308"/>
    </location>
</feature>
<evidence type="ECO:0000256" key="1">
    <source>
        <dbReference type="SAM" id="Coils"/>
    </source>
</evidence>
<keyword evidence="3" id="KW-0812">Transmembrane</keyword>
<name>A0A518DZ82_9BACT</name>
<evidence type="ECO:0000256" key="2">
    <source>
        <dbReference type="SAM" id="MobiDB-lite"/>
    </source>
</evidence>
<feature type="region of interest" description="Disordered" evidence="2">
    <location>
        <begin position="32"/>
        <end position="84"/>
    </location>
</feature>
<reference evidence="5 6" key="1">
    <citation type="submission" date="2019-02" db="EMBL/GenBank/DDBJ databases">
        <title>Deep-cultivation of Planctomycetes and their phenomic and genomic characterization uncovers novel biology.</title>
        <authorList>
            <person name="Wiegand S."/>
            <person name="Jogler M."/>
            <person name="Boedeker C."/>
            <person name="Pinto D."/>
            <person name="Vollmers J."/>
            <person name="Rivas-Marin E."/>
            <person name="Kohn T."/>
            <person name="Peeters S.H."/>
            <person name="Heuer A."/>
            <person name="Rast P."/>
            <person name="Oberbeckmann S."/>
            <person name="Bunk B."/>
            <person name="Jeske O."/>
            <person name="Meyerdierks A."/>
            <person name="Storesund J.E."/>
            <person name="Kallscheuer N."/>
            <person name="Luecker S."/>
            <person name="Lage O.M."/>
            <person name="Pohl T."/>
            <person name="Merkel B.J."/>
            <person name="Hornburger P."/>
            <person name="Mueller R.-W."/>
            <person name="Bruemmer F."/>
            <person name="Labrenz M."/>
            <person name="Spormann A.M."/>
            <person name="Op den Camp H."/>
            <person name="Overmann J."/>
            <person name="Amann R."/>
            <person name="Jetten M.S.M."/>
            <person name="Mascher T."/>
            <person name="Medema M.H."/>
            <person name="Devos D.P."/>
            <person name="Kaster A.-K."/>
            <person name="Ovreas L."/>
            <person name="Rohde M."/>
            <person name="Galperin M.Y."/>
            <person name="Jogler C."/>
        </authorList>
    </citation>
    <scope>NUCLEOTIDE SEQUENCE [LARGE SCALE GENOMIC DNA]</scope>
    <source>
        <strain evidence="5 6">Pla85_3_4</strain>
    </source>
</reference>
<feature type="coiled-coil region" evidence="1">
    <location>
        <begin position="179"/>
        <end position="233"/>
    </location>
</feature>
<evidence type="ECO:0000313" key="6">
    <source>
        <dbReference type="Proteomes" id="UP000317648"/>
    </source>
</evidence>
<dbReference type="InterPro" id="IPR025645">
    <property type="entry name" value="DUF4349"/>
</dbReference>
<keyword evidence="1" id="KW-0175">Coiled coil</keyword>
<dbReference type="Proteomes" id="UP000317648">
    <property type="component" value="Chromosome"/>
</dbReference>
<protein>
    <recommendedName>
        <fullName evidence="4">DUF4349 domain-containing protein</fullName>
    </recommendedName>
</protein>
<dbReference type="OrthoDB" id="280626at2"/>
<dbReference type="EMBL" id="CP036433">
    <property type="protein sequence ID" value="QDU97143.1"/>
    <property type="molecule type" value="Genomic_DNA"/>
</dbReference>
<evidence type="ECO:0000259" key="4">
    <source>
        <dbReference type="Pfam" id="PF14257"/>
    </source>
</evidence>
<accession>A0A518DZ82</accession>
<dbReference type="KEGG" id="lcre:Pla8534_49880"/>
<evidence type="ECO:0000313" key="5">
    <source>
        <dbReference type="EMBL" id="QDU97143.1"/>
    </source>
</evidence>
<keyword evidence="6" id="KW-1185">Reference proteome</keyword>
<proteinExistence type="predicted"/>
<keyword evidence="3" id="KW-1133">Transmembrane helix</keyword>
<dbReference type="PROSITE" id="PS51257">
    <property type="entry name" value="PROKAR_LIPOPROTEIN"/>
    <property type="match status" value="1"/>
</dbReference>
<keyword evidence="3" id="KW-0472">Membrane</keyword>
<dbReference type="AlphaFoldDB" id="A0A518DZ82"/>
<organism evidence="5 6">
    <name type="scientific">Lignipirellula cremea</name>
    <dbReference type="NCBI Taxonomy" id="2528010"/>
    <lineage>
        <taxon>Bacteria</taxon>
        <taxon>Pseudomonadati</taxon>
        <taxon>Planctomycetota</taxon>
        <taxon>Planctomycetia</taxon>
        <taxon>Pirellulales</taxon>
        <taxon>Pirellulaceae</taxon>
        <taxon>Lignipirellula</taxon>
    </lineage>
</organism>
<evidence type="ECO:0000256" key="3">
    <source>
        <dbReference type="SAM" id="Phobius"/>
    </source>
</evidence>
<dbReference type="RefSeq" id="WP_145055931.1">
    <property type="nucleotide sequence ID" value="NZ_CP036433.1"/>
</dbReference>
<gene>
    <name evidence="5" type="ORF">Pla8534_49880</name>
</gene>
<sequence>MRALLRSFIGIVFALVGVSLVGCSESYEMKRTRSAESKGSYSPASEAAGMPESNDVDAFTADTSSESVEAELGQAGDGAPDTPEQKIQRQIIYTAFLRLIVEEFDGVPAEVEKLAARHNGFVAKSSVEGSSGSPRSGSWTIRVPVQQYGTFLEAAQTLGEFQSLTTGSEEVTAEFYDVLARIENKQRQEKRLIELLEKATGKLEEVLRVEEQLARVREEIERMQGRMRVLKDQTSFSTITLTIQEIKGYQPPAAPTFGNRIARAWFGTLTALQKAGENLVIAIVTIIPWLLILLIPLLMFIGLLRFLFRKRRTE</sequence>